<dbReference type="InterPro" id="IPR008880">
    <property type="entry name" value="Trigger_fac_C"/>
</dbReference>
<dbReference type="SUPFAM" id="SSF109998">
    <property type="entry name" value="Triger factor/SurA peptide-binding domain-like"/>
    <property type="match status" value="1"/>
</dbReference>
<dbReference type="Gene3D" id="1.10.3120.10">
    <property type="entry name" value="Trigger factor, C-terminal domain"/>
    <property type="match status" value="1"/>
</dbReference>
<evidence type="ECO:0000259" key="10">
    <source>
        <dbReference type="Pfam" id="PF00254"/>
    </source>
</evidence>
<dbReference type="Gene3D" id="3.30.70.1050">
    <property type="entry name" value="Trigger factor ribosome-binding domain"/>
    <property type="match status" value="1"/>
</dbReference>
<dbReference type="InterPro" id="IPR036611">
    <property type="entry name" value="Trigger_fac_ribosome-bd_sf"/>
</dbReference>
<keyword evidence="9" id="KW-0131">Cell cycle</keyword>
<evidence type="ECO:0000256" key="3">
    <source>
        <dbReference type="ARBA" id="ARBA00013194"/>
    </source>
</evidence>
<feature type="domain" description="Trigger factor C-terminal" evidence="12">
    <location>
        <begin position="267"/>
        <end position="324"/>
    </location>
</feature>
<accession>A0ABY7VYA2</accession>
<dbReference type="SUPFAM" id="SSF102735">
    <property type="entry name" value="Trigger factor ribosome-binding domain"/>
    <property type="match status" value="1"/>
</dbReference>
<dbReference type="EC" id="5.2.1.8" evidence="3 9"/>
<keyword evidence="5 9" id="KW-0697">Rotamase</keyword>
<evidence type="ECO:0000313" key="14">
    <source>
        <dbReference type="Proteomes" id="UP001214250"/>
    </source>
</evidence>
<evidence type="ECO:0000313" key="13">
    <source>
        <dbReference type="EMBL" id="WDE98249.1"/>
    </source>
</evidence>
<keyword evidence="9" id="KW-0963">Cytoplasm</keyword>
<dbReference type="Proteomes" id="UP001214250">
    <property type="component" value="Chromosome 2"/>
</dbReference>
<protein>
    <recommendedName>
        <fullName evidence="4 9">Trigger factor</fullName>
        <shortName evidence="9">TF</shortName>
        <ecNumber evidence="3 9">5.2.1.8</ecNumber>
    </recommendedName>
    <alternativeName>
        <fullName evidence="8 9">PPIase</fullName>
    </alternativeName>
</protein>
<keyword evidence="9" id="KW-0132">Cell division</keyword>
<dbReference type="InterPro" id="IPR005215">
    <property type="entry name" value="Trig_fac"/>
</dbReference>
<comment type="function">
    <text evidence="9">Involved in protein export. Acts as a chaperone by maintaining the newly synthesized protein in an open conformation. Functions as a peptidyl-prolyl cis-trans isomerase.</text>
</comment>
<dbReference type="EMBL" id="CP117812">
    <property type="protein sequence ID" value="WDE98249.1"/>
    <property type="molecule type" value="Genomic_DNA"/>
</dbReference>
<dbReference type="RefSeq" id="WP_274153114.1">
    <property type="nucleotide sequence ID" value="NZ_CP117812.1"/>
</dbReference>
<keyword evidence="14" id="KW-1185">Reference proteome</keyword>
<dbReference type="Pfam" id="PF05698">
    <property type="entry name" value="Trigger_C"/>
    <property type="match status" value="2"/>
</dbReference>
<dbReference type="NCBIfam" id="TIGR00115">
    <property type="entry name" value="tig"/>
    <property type="match status" value="1"/>
</dbReference>
<dbReference type="PIRSF" id="PIRSF003095">
    <property type="entry name" value="Trigger_factor"/>
    <property type="match status" value="1"/>
</dbReference>
<evidence type="ECO:0000256" key="1">
    <source>
        <dbReference type="ARBA" id="ARBA00000971"/>
    </source>
</evidence>
<dbReference type="InterPro" id="IPR046357">
    <property type="entry name" value="PPIase_dom_sf"/>
</dbReference>
<dbReference type="Gene3D" id="3.10.50.40">
    <property type="match status" value="1"/>
</dbReference>
<evidence type="ECO:0000256" key="4">
    <source>
        <dbReference type="ARBA" id="ARBA00016902"/>
    </source>
</evidence>
<keyword evidence="6 9" id="KW-0143">Chaperone</keyword>
<comment type="domain">
    <text evidence="9">Consists of 3 domains; the N-terminus binds the ribosome, the middle domain has PPIase activity, while the C-terminus has intrinsic chaperone activity on its own.</text>
</comment>
<evidence type="ECO:0000256" key="2">
    <source>
        <dbReference type="ARBA" id="ARBA00005464"/>
    </source>
</evidence>
<dbReference type="SUPFAM" id="SSF54534">
    <property type="entry name" value="FKBP-like"/>
    <property type="match status" value="1"/>
</dbReference>
<reference evidence="13 14" key="1">
    <citation type="submission" date="2023-02" db="EMBL/GenBank/DDBJ databases">
        <title>Genome sequence of Lentisphaera profundi SAORIC-696.</title>
        <authorList>
            <person name="Kim e."/>
            <person name="Cho J.-C."/>
            <person name="Choi A."/>
            <person name="Kang I."/>
        </authorList>
    </citation>
    <scope>NUCLEOTIDE SEQUENCE [LARGE SCALE GENOMIC DNA]</scope>
    <source>
        <strain evidence="13 14">SAORIC-696</strain>
    </source>
</reference>
<evidence type="ECO:0000256" key="8">
    <source>
        <dbReference type="ARBA" id="ARBA00029986"/>
    </source>
</evidence>
<evidence type="ECO:0000259" key="12">
    <source>
        <dbReference type="Pfam" id="PF05698"/>
    </source>
</evidence>
<name>A0ABY7VYA2_9BACT</name>
<feature type="domain" description="PPIase FKBP-type" evidence="10">
    <location>
        <begin position="160"/>
        <end position="240"/>
    </location>
</feature>
<evidence type="ECO:0000259" key="11">
    <source>
        <dbReference type="Pfam" id="PF05697"/>
    </source>
</evidence>
<dbReference type="HAMAP" id="MF_00303">
    <property type="entry name" value="Trigger_factor_Tig"/>
    <property type="match status" value="1"/>
</dbReference>
<comment type="catalytic activity">
    <reaction evidence="1 9">
        <text>[protein]-peptidylproline (omega=180) = [protein]-peptidylproline (omega=0)</text>
        <dbReference type="Rhea" id="RHEA:16237"/>
        <dbReference type="Rhea" id="RHEA-COMP:10747"/>
        <dbReference type="Rhea" id="RHEA-COMP:10748"/>
        <dbReference type="ChEBI" id="CHEBI:83833"/>
        <dbReference type="ChEBI" id="CHEBI:83834"/>
        <dbReference type="EC" id="5.2.1.8"/>
    </reaction>
</comment>
<organism evidence="13 14">
    <name type="scientific">Lentisphaera profundi</name>
    <dbReference type="NCBI Taxonomy" id="1658616"/>
    <lineage>
        <taxon>Bacteria</taxon>
        <taxon>Pseudomonadati</taxon>
        <taxon>Lentisphaerota</taxon>
        <taxon>Lentisphaeria</taxon>
        <taxon>Lentisphaerales</taxon>
        <taxon>Lentisphaeraceae</taxon>
        <taxon>Lentisphaera</taxon>
    </lineage>
</organism>
<dbReference type="Pfam" id="PF00254">
    <property type="entry name" value="FKBP_C"/>
    <property type="match status" value="1"/>
</dbReference>
<dbReference type="GO" id="GO:0003755">
    <property type="term" value="F:peptidyl-prolyl cis-trans isomerase activity"/>
    <property type="evidence" value="ECO:0007669"/>
    <property type="project" value="UniProtKB-EC"/>
</dbReference>
<comment type="similarity">
    <text evidence="2 9">Belongs to the FKBP-type PPIase family. Tig subfamily.</text>
</comment>
<feature type="domain" description="Trigger factor C-terminal" evidence="12">
    <location>
        <begin position="352"/>
        <end position="438"/>
    </location>
</feature>
<dbReference type="InterPro" id="IPR037041">
    <property type="entry name" value="Trigger_fac_C_sf"/>
</dbReference>
<comment type="subcellular location">
    <subcellularLocation>
        <location evidence="9">Cytoplasm</location>
    </subcellularLocation>
    <text evidence="9">About half TF is bound to the ribosome near the polypeptide exit tunnel while the other half is free in the cytoplasm.</text>
</comment>
<dbReference type="InterPro" id="IPR001179">
    <property type="entry name" value="PPIase_FKBP_dom"/>
</dbReference>
<feature type="domain" description="Trigger factor ribosome-binding bacterial" evidence="11">
    <location>
        <begin position="8"/>
        <end position="148"/>
    </location>
</feature>
<gene>
    <name evidence="9 13" type="primary">tig</name>
    <name evidence="13" type="ORF">PQO03_20750</name>
</gene>
<sequence length="446" mass="50029">MSQALTYSISEVSPCRKAIAATSPAKDVTKLFNNACKQIGQQAKLPGFRDGKAPRTLILQKYGEQITKEIREKLVSQVVDKARENEKFEIAGYLDVAEFTPKANEDCAFTITIDIYPEITLPDYKSIKVELEEYVEDEAKIKEALTEMTARFSTMEVVDRPAEKEDFVKSNFSTDLEATEATKDVLCGEDRWIPLTENGFIPGATEALTGKSKGDKVTWTANFPADFHKDDLAGKAVEYTADIIEVHGRNTPELSDEIAVQAGATDVADLEGKIKESIKSQFENKQRSEQRDIIVDQLLEGFDCDLPQSLLDQEAHRQVHTIMSEEGLDHHHDCGDDHDHVHNDDCGHSDEDKTAEAATQEKALVRATKDLKTRMILREVAKAEKVELNQYEVQMQLYSMAQHYGMSVEDLTKQLQQTNSLHEFTDHVLMDKTLDKIVDIASGKNA</sequence>
<evidence type="ECO:0000256" key="6">
    <source>
        <dbReference type="ARBA" id="ARBA00023186"/>
    </source>
</evidence>
<dbReference type="PANTHER" id="PTHR30560">
    <property type="entry name" value="TRIGGER FACTOR CHAPERONE AND PEPTIDYL-PROLYL CIS/TRANS ISOMERASE"/>
    <property type="match status" value="1"/>
</dbReference>
<dbReference type="Pfam" id="PF05697">
    <property type="entry name" value="Trigger_N"/>
    <property type="match status" value="1"/>
</dbReference>
<dbReference type="InterPro" id="IPR027304">
    <property type="entry name" value="Trigger_fact/SurA_dom_sf"/>
</dbReference>
<proteinExistence type="inferred from homology"/>
<evidence type="ECO:0000256" key="9">
    <source>
        <dbReference type="HAMAP-Rule" id="MF_00303"/>
    </source>
</evidence>
<keyword evidence="7 9" id="KW-0413">Isomerase</keyword>
<dbReference type="PANTHER" id="PTHR30560:SF3">
    <property type="entry name" value="TRIGGER FACTOR-LIKE PROTEIN TIG, CHLOROPLASTIC"/>
    <property type="match status" value="1"/>
</dbReference>
<evidence type="ECO:0000256" key="7">
    <source>
        <dbReference type="ARBA" id="ARBA00023235"/>
    </source>
</evidence>
<evidence type="ECO:0000256" key="5">
    <source>
        <dbReference type="ARBA" id="ARBA00023110"/>
    </source>
</evidence>
<dbReference type="InterPro" id="IPR008881">
    <property type="entry name" value="Trigger_fac_ribosome-bd_bac"/>
</dbReference>